<dbReference type="SMART" id="SM00283">
    <property type="entry name" value="MA"/>
    <property type="match status" value="1"/>
</dbReference>
<evidence type="ECO:0000313" key="10">
    <source>
        <dbReference type="EMBL" id="PGH58388.1"/>
    </source>
</evidence>
<dbReference type="EMBL" id="PDKW01000038">
    <property type="protein sequence ID" value="PGH58388.1"/>
    <property type="molecule type" value="Genomic_DNA"/>
</dbReference>
<dbReference type="Pfam" id="PF21689">
    <property type="entry name" value="TorS_sensor_domain"/>
    <property type="match status" value="1"/>
</dbReference>
<evidence type="ECO:0000259" key="7">
    <source>
        <dbReference type="PROSITE" id="PS50111"/>
    </source>
</evidence>
<dbReference type="PRINTS" id="PR00260">
    <property type="entry name" value="CHEMTRNSDUCR"/>
</dbReference>
<dbReference type="GO" id="GO:0004888">
    <property type="term" value="F:transmembrane signaling receptor activity"/>
    <property type="evidence" value="ECO:0007669"/>
    <property type="project" value="InterPro"/>
</dbReference>
<dbReference type="Pfam" id="PF00672">
    <property type="entry name" value="HAMP"/>
    <property type="match status" value="1"/>
</dbReference>
<dbReference type="CDD" id="cd06225">
    <property type="entry name" value="HAMP"/>
    <property type="match status" value="1"/>
</dbReference>
<reference evidence="11" key="1">
    <citation type="submission" date="2017-10" db="EMBL/GenBank/DDBJ databases">
        <authorList>
            <person name="Kravchenko I.K."/>
            <person name="Grouzdev D.S."/>
        </authorList>
    </citation>
    <scope>NUCLEOTIDE SEQUENCE [LARGE SCALE GENOMIC DNA]</scope>
    <source>
        <strain evidence="11">B2</strain>
    </source>
</reference>
<dbReference type="SMART" id="SM00304">
    <property type="entry name" value="HAMP"/>
    <property type="match status" value="1"/>
</dbReference>
<dbReference type="InterPro" id="IPR038188">
    <property type="entry name" value="TorS_sensor_sf"/>
</dbReference>
<dbReference type="InterPro" id="IPR003660">
    <property type="entry name" value="HAMP_dom"/>
</dbReference>
<keyword evidence="2" id="KW-1003">Cell membrane</keyword>
<comment type="subcellular location">
    <subcellularLocation>
        <location evidence="1">Cell inner membrane</location>
        <topology evidence="1">Multi-pass membrane protein</topology>
    </subcellularLocation>
</comment>
<comment type="similarity">
    <text evidence="4">Belongs to the methyl-accepting chemotaxis (MCP) protein family.</text>
</comment>
<dbReference type="GO" id="GO:0005886">
    <property type="term" value="C:plasma membrane"/>
    <property type="evidence" value="ECO:0007669"/>
    <property type="project" value="UniProtKB-SubCell"/>
</dbReference>
<evidence type="ECO:0000256" key="4">
    <source>
        <dbReference type="ARBA" id="ARBA00029447"/>
    </source>
</evidence>
<dbReference type="Gene3D" id="6.10.340.10">
    <property type="match status" value="1"/>
</dbReference>
<dbReference type="OrthoDB" id="8476854at2"/>
<accession>A0A2B8BLH6</accession>
<dbReference type="Proteomes" id="UP000225379">
    <property type="component" value="Unassembled WGS sequence"/>
</dbReference>
<dbReference type="PANTHER" id="PTHR32089">
    <property type="entry name" value="METHYL-ACCEPTING CHEMOTAXIS PROTEIN MCPB"/>
    <property type="match status" value="1"/>
</dbReference>
<protein>
    <submittedName>
        <fullName evidence="10">Chemotaxis protein</fullName>
    </submittedName>
</protein>
<name>A0A2B8BLH6_9PROT</name>
<dbReference type="Gene3D" id="1.20.58.920">
    <property type="match status" value="1"/>
</dbReference>
<dbReference type="PANTHER" id="PTHR32089:SF112">
    <property type="entry name" value="LYSOZYME-LIKE PROTEIN-RELATED"/>
    <property type="match status" value="1"/>
</dbReference>
<keyword evidence="6" id="KW-0812">Transmembrane</keyword>
<keyword evidence="6" id="KW-0472">Membrane</keyword>
<dbReference type="Gene3D" id="1.10.287.950">
    <property type="entry name" value="Methyl-accepting chemotaxis protein"/>
    <property type="match status" value="1"/>
</dbReference>
<keyword evidence="6" id="KW-1133">Transmembrane helix</keyword>
<feature type="domain" description="Methyl-accepting transducer" evidence="7">
    <location>
        <begin position="462"/>
        <end position="698"/>
    </location>
</feature>
<gene>
    <name evidence="10" type="ORF">CRT60_04265</name>
</gene>
<proteinExistence type="inferred from homology"/>
<dbReference type="GO" id="GO:0007165">
    <property type="term" value="P:signal transduction"/>
    <property type="evidence" value="ECO:0007669"/>
    <property type="project" value="UniProtKB-KW"/>
</dbReference>
<evidence type="ECO:0000256" key="2">
    <source>
        <dbReference type="ARBA" id="ARBA00022519"/>
    </source>
</evidence>
<evidence type="ECO:0000259" key="8">
    <source>
        <dbReference type="PROSITE" id="PS50192"/>
    </source>
</evidence>
<dbReference type="InterPro" id="IPR004090">
    <property type="entry name" value="Chemotax_Me-accpt_rcpt"/>
</dbReference>
<dbReference type="PROSITE" id="PS50192">
    <property type="entry name" value="T_SNARE"/>
    <property type="match status" value="1"/>
</dbReference>
<evidence type="ECO:0000256" key="3">
    <source>
        <dbReference type="ARBA" id="ARBA00023224"/>
    </source>
</evidence>
<feature type="transmembrane region" description="Helical" evidence="6">
    <location>
        <begin position="21"/>
        <end position="44"/>
    </location>
</feature>
<evidence type="ECO:0000256" key="5">
    <source>
        <dbReference type="PROSITE-ProRule" id="PRU00284"/>
    </source>
</evidence>
<evidence type="ECO:0000256" key="6">
    <source>
        <dbReference type="SAM" id="Phobius"/>
    </source>
</evidence>
<sequence>MMRHGAPAKGGAWYSGLRAKLMMAIGVVLSGTLVAAAVALIGYANVRTTIDAIVGEAVPAMTEGMAVAQQAERLVALAPALTSADTAAAREAVSARIATAKEEFNARLSRLRATGSAGAQLAAIEEASQGLLGNLAQLDQAAAERVALGAERMAMMPKVMAAEAEIQKFAAPWTSVLNNDEEQARSTLAEPDAAPTAMREAAATLNKVMAQKKPLAIVTAEAANIRNMLMEASTTRDDQRLAIIETRVGVALAGLSNNAETLPERLAAVATKQAELLNGFSIGENSMVTLRQKELTIEGYFTQLLESNHALTTTLAKGISTLVDGQKSSIAEASAATTHMLDNSRLTQIAVAGISILVSILVVWLYIGRIVIRRMMDLKTGMDRIAAGDLDAEIALTGKDEIAEMGAALLVFRDTAREVETARTAAEAERQRAAGERRQTMLSLADQFENGVKTVVETVSAAATQMHQTAAGMVATADDTSRQAGSAAEAAETASVNVDGAASAAHELSQSISEIARQVTESATIAAKAANEAERTDSTMRDLNEAASRIGAVLDLISDIAGQTNLLALNATIEAARAGEAGKGFAVVASEVKQLASQTAKATEQIAGQIGAMQQATGEAVGAIRSIGLTIGRLNDIAASIAAAVEEQGAATSEIARNVQQAAGGTAQASQNIGQVRTAAGQTGQSAQEVLSVAQEVSSQTGRLQQQIDRFLSQVRSA</sequence>
<dbReference type="AlphaFoldDB" id="A0A2B8BLH6"/>
<evidence type="ECO:0000259" key="9">
    <source>
        <dbReference type="PROSITE" id="PS50885"/>
    </source>
</evidence>
<comment type="caution">
    <text evidence="10">The sequence shown here is derived from an EMBL/GenBank/DDBJ whole genome shotgun (WGS) entry which is preliminary data.</text>
</comment>
<keyword evidence="2" id="KW-0997">Cell inner membrane</keyword>
<keyword evidence="3 5" id="KW-0807">Transducer</keyword>
<dbReference type="SUPFAM" id="SSF58104">
    <property type="entry name" value="Methyl-accepting chemotaxis protein (MCP) signaling domain"/>
    <property type="match status" value="1"/>
</dbReference>
<dbReference type="Pfam" id="PF00015">
    <property type="entry name" value="MCPsignal"/>
    <property type="match status" value="1"/>
</dbReference>
<dbReference type="PROSITE" id="PS50111">
    <property type="entry name" value="CHEMOTAXIS_TRANSDUC_2"/>
    <property type="match status" value="1"/>
</dbReference>
<dbReference type="InterPro" id="IPR004089">
    <property type="entry name" value="MCPsignal_dom"/>
</dbReference>
<keyword evidence="11" id="KW-1185">Reference proteome</keyword>
<feature type="domain" description="T-SNARE coiled-coil homology" evidence="8">
    <location>
        <begin position="614"/>
        <end position="676"/>
    </location>
</feature>
<evidence type="ECO:0000256" key="1">
    <source>
        <dbReference type="ARBA" id="ARBA00004429"/>
    </source>
</evidence>
<dbReference type="PROSITE" id="PS50885">
    <property type="entry name" value="HAMP"/>
    <property type="match status" value="1"/>
</dbReference>
<evidence type="ECO:0000313" key="11">
    <source>
        <dbReference type="Proteomes" id="UP000225379"/>
    </source>
</evidence>
<dbReference type="GO" id="GO:0006935">
    <property type="term" value="P:chemotaxis"/>
    <property type="evidence" value="ECO:0007669"/>
    <property type="project" value="InterPro"/>
</dbReference>
<dbReference type="InterPro" id="IPR000727">
    <property type="entry name" value="T_SNARE_dom"/>
</dbReference>
<feature type="transmembrane region" description="Helical" evidence="6">
    <location>
        <begin position="349"/>
        <end position="372"/>
    </location>
</feature>
<organism evidence="10 11">
    <name type="scientific">Azospirillum palustre</name>
    <dbReference type="NCBI Taxonomy" id="2044885"/>
    <lineage>
        <taxon>Bacteria</taxon>
        <taxon>Pseudomonadati</taxon>
        <taxon>Pseudomonadota</taxon>
        <taxon>Alphaproteobacteria</taxon>
        <taxon>Rhodospirillales</taxon>
        <taxon>Azospirillaceae</taxon>
        <taxon>Azospirillum</taxon>
    </lineage>
</organism>
<feature type="domain" description="HAMP" evidence="9">
    <location>
        <begin position="369"/>
        <end position="421"/>
    </location>
</feature>